<dbReference type="PROSITE" id="PS51194">
    <property type="entry name" value="HELICASE_CTER"/>
    <property type="match status" value="1"/>
</dbReference>
<dbReference type="InterPro" id="IPR014001">
    <property type="entry name" value="Helicase_ATP-bd"/>
</dbReference>
<dbReference type="GO" id="GO:0004386">
    <property type="term" value="F:helicase activity"/>
    <property type="evidence" value="ECO:0007669"/>
    <property type="project" value="UniProtKB-KW"/>
</dbReference>
<dbReference type="AlphaFoldDB" id="A0AAW7X8D1"/>
<sequence>MSASQKLEFNPGSIVKARGREWVVLPQSEASVLYLRPLGGGEESPTVLAPALERDSVQPATFPYPSPEHSGTQAAGLLLRDALMLKLRAGAGPFRSFGNIAIEPRAYQLVPLMMALKQQTIRLLIADDVGIGKTIEAGLIAREMMDRGEINRLTVLCPPHLCEQWQKELSNRFHIHPVVVRSSTAAKLERGLPAGTSIFSEYPFTVVSLDYIKSKNRRDAFAEQCPEFVIVDEAHTCSRTGQGRQQRYELLRDLANEADRHLVLLTATPHSGDEDAFYNLLSLLDKEFAQLKADTRTDHPLRKKLAEHFVQRRRQDIKEWQEGKLFPERLTAEVTYRLSGEWNAIFQEVVSYAQELVEREQEGTFKARMNWWAALALLRCISSSPQAAIRALNTRLDNVLGLNGDNANNTNADEADLLETLEAQGYASVLDGTEDNLTTGDIEPGVAQQGDIDRLQALVERTRTLTASGDPKLKTLIQNIGPMLDEGHNPVVFCRYIATAEYLAEALAKKFKDREVLYITGNLNPTERQERIEALKESEKPPLLIATDCLSEGINLQDQFTAVIHYDLTWNPTRHEQREGRVDRFGQQADKVKTLMLYGDDNPIDGAVLQVIIRKADNIRKALGVSVPAPENEERYMQAILNTVLLRKDGEFGSKGSLDLFSNEHLQALDAKWESAREKARLHRTIFAQNRLKPEEVMPEWQKAFAVLGEASDVERFVVTACERLEAPLNKNSKGFYRIPLQHLPLQLKERLDIAGLMHIKHVDFSYPTRGNAEFIHRTHPLVSHVADYLTELAMAGEATAKIARAGAIFSKEIESKTTIYLLRLRSRLSIKRTQAAEQITRELLAEEALAFAVDTNNQVQQLTKAELVSMMQIPPSKNMAPEARVRELNTAIENIKPLTKTFESLANERAQQVLTDHRRTREAADARGSYAVEPQLPVDVMGVYVLVPDMGLL</sequence>
<evidence type="ECO:0000313" key="7">
    <source>
        <dbReference type="EMBL" id="MDO6423061.1"/>
    </source>
</evidence>
<dbReference type="GO" id="GO:0016787">
    <property type="term" value="F:hydrolase activity"/>
    <property type="evidence" value="ECO:0007669"/>
    <property type="project" value="UniProtKB-KW"/>
</dbReference>
<gene>
    <name evidence="7" type="ORF">Q4521_11305</name>
</gene>
<dbReference type="PROSITE" id="PS51192">
    <property type="entry name" value="HELICASE_ATP_BIND_1"/>
    <property type="match status" value="1"/>
</dbReference>
<dbReference type="InterPro" id="IPR038718">
    <property type="entry name" value="SNF2-like_sf"/>
</dbReference>
<dbReference type="PANTHER" id="PTHR45766">
    <property type="entry name" value="DNA ANNEALING HELICASE AND ENDONUCLEASE ZRANB3 FAMILY MEMBER"/>
    <property type="match status" value="1"/>
</dbReference>
<evidence type="ECO:0000259" key="6">
    <source>
        <dbReference type="PROSITE" id="PS51194"/>
    </source>
</evidence>
<dbReference type="PANTHER" id="PTHR45766:SF6">
    <property type="entry name" value="SWI_SNF-RELATED MATRIX-ASSOCIATED ACTIN-DEPENDENT REGULATOR OF CHROMATIN SUBFAMILY A-LIKE PROTEIN 1"/>
    <property type="match status" value="1"/>
</dbReference>
<evidence type="ECO:0000256" key="1">
    <source>
        <dbReference type="ARBA" id="ARBA00022741"/>
    </source>
</evidence>
<keyword evidence="4" id="KW-0067">ATP-binding</keyword>
<dbReference type="InterPro" id="IPR057342">
    <property type="entry name" value="DEXDc_RapA"/>
</dbReference>
<evidence type="ECO:0000256" key="4">
    <source>
        <dbReference type="ARBA" id="ARBA00022840"/>
    </source>
</evidence>
<evidence type="ECO:0000256" key="2">
    <source>
        <dbReference type="ARBA" id="ARBA00022801"/>
    </source>
</evidence>
<keyword evidence="1" id="KW-0547">Nucleotide-binding</keyword>
<dbReference type="InterPro" id="IPR000330">
    <property type="entry name" value="SNF2_N"/>
</dbReference>
<dbReference type="InterPro" id="IPR049730">
    <property type="entry name" value="SNF2/RAD54-like_C"/>
</dbReference>
<name>A0AAW7X8D1_9GAMM</name>
<dbReference type="Pfam" id="PF00176">
    <property type="entry name" value="SNF2-rel_dom"/>
    <property type="match status" value="1"/>
</dbReference>
<evidence type="ECO:0000259" key="5">
    <source>
        <dbReference type="PROSITE" id="PS51192"/>
    </source>
</evidence>
<dbReference type="Gene3D" id="3.40.50.300">
    <property type="entry name" value="P-loop containing nucleotide triphosphate hydrolases"/>
    <property type="match status" value="1"/>
</dbReference>
<dbReference type="RefSeq" id="WP_303492847.1">
    <property type="nucleotide sequence ID" value="NZ_JAUOPB010000008.1"/>
</dbReference>
<feature type="domain" description="Helicase C-terminal" evidence="6">
    <location>
        <begin position="476"/>
        <end position="635"/>
    </location>
</feature>
<dbReference type="EMBL" id="JAUOPB010000008">
    <property type="protein sequence ID" value="MDO6423061.1"/>
    <property type="molecule type" value="Genomic_DNA"/>
</dbReference>
<feature type="domain" description="Helicase ATP-binding" evidence="5">
    <location>
        <begin position="114"/>
        <end position="287"/>
    </location>
</feature>
<protein>
    <submittedName>
        <fullName evidence="7">Helicase-related protein</fullName>
    </submittedName>
</protein>
<dbReference type="GO" id="GO:0005524">
    <property type="term" value="F:ATP binding"/>
    <property type="evidence" value="ECO:0007669"/>
    <property type="project" value="UniProtKB-KW"/>
</dbReference>
<keyword evidence="2" id="KW-0378">Hydrolase</keyword>
<dbReference type="InterPro" id="IPR001650">
    <property type="entry name" value="Helicase_C-like"/>
</dbReference>
<dbReference type="Gene3D" id="3.40.50.10810">
    <property type="entry name" value="Tandem AAA-ATPase domain"/>
    <property type="match status" value="1"/>
</dbReference>
<comment type="caution">
    <text evidence="7">The sequence shown here is derived from an EMBL/GenBank/DDBJ whole genome shotgun (WGS) entry which is preliminary data.</text>
</comment>
<dbReference type="CDD" id="cd18011">
    <property type="entry name" value="DEXDc_RapA"/>
    <property type="match status" value="1"/>
</dbReference>
<evidence type="ECO:0000256" key="3">
    <source>
        <dbReference type="ARBA" id="ARBA00022806"/>
    </source>
</evidence>
<dbReference type="Proteomes" id="UP001169760">
    <property type="component" value="Unassembled WGS sequence"/>
</dbReference>
<dbReference type="SUPFAM" id="SSF52540">
    <property type="entry name" value="P-loop containing nucleoside triphosphate hydrolases"/>
    <property type="match status" value="2"/>
</dbReference>
<dbReference type="CDD" id="cd18793">
    <property type="entry name" value="SF2_C_SNF"/>
    <property type="match status" value="1"/>
</dbReference>
<proteinExistence type="predicted"/>
<dbReference type="Pfam" id="PF00271">
    <property type="entry name" value="Helicase_C"/>
    <property type="match status" value="1"/>
</dbReference>
<evidence type="ECO:0000313" key="8">
    <source>
        <dbReference type="Proteomes" id="UP001169760"/>
    </source>
</evidence>
<dbReference type="InterPro" id="IPR027417">
    <property type="entry name" value="P-loop_NTPase"/>
</dbReference>
<dbReference type="SMART" id="SM00487">
    <property type="entry name" value="DEXDc"/>
    <property type="match status" value="1"/>
</dbReference>
<keyword evidence="3 7" id="KW-0347">Helicase</keyword>
<dbReference type="SMART" id="SM00490">
    <property type="entry name" value="HELICc"/>
    <property type="match status" value="1"/>
</dbReference>
<organism evidence="7 8">
    <name type="scientific">Saccharophagus degradans</name>
    <dbReference type="NCBI Taxonomy" id="86304"/>
    <lineage>
        <taxon>Bacteria</taxon>
        <taxon>Pseudomonadati</taxon>
        <taxon>Pseudomonadota</taxon>
        <taxon>Gammaproteobacteria</taxon>
        <taxon>Cellvibrionales</taxon>
        <taxon>Cellvibrionaceae</taxon>
        <taxon>Saccharophagus</taxon>
    </lineage>
</organism>
<reference evidence="7" key="1">
    <citation type="submission" date="2023-07" db="EMBL/GenBank/DDBJ databases">
        <title>Genome content predicts the carbon catabolic preferences of heterotrophic bacteria.</title>
        <authorList>
            <person name="Gralka M."/>
        </authorList>
    </citation>
    <scope>NUCLEOTIDE SEQUENCE</scope>
    <source>
        <strain evidence="7">I3M17_2</strain>
    </source>
</reference>
<accession>A0AAW7X8D1</accession>